<organism evidence="14 15">
    <name type="scientific">Lentibacillus populi</name>
    <dbReference type="NCBI Taxonomy" id="1827502"/>
    <lineage>
        <taxon>Bacteria</taxon>
        <taxon>Bacillati</taxon>
        <taxon>Bacillota</taxon>
        <taxon>Bacilli</taxon>
        <taxon>Bacillales</taxon>
        <taxon>Bacillaceae</taxon>
        <taxon>Lentibacillus</taxon>
    </lineage>
</organism>
<name>A0A9W5X7A2_9BACI</name>
<dbReference type="SUPFAM" id="SSF55804">
    <property type="entry name" value="Phoshotransferase/anion transport protein"/>
    <property type="match status" value="1"/>
</dbReference>
<dbReference type="Gene3D" id="3.40.50.2300">
    <property type="match status" value="1"/>
</dbReference>
<dbReference type="InterPro" id="IPR016152">
    <property type="entry name" value="PTrfase/Anion_transptr"/>
</dbReference>
<evidence type="ECO:0000313" key="14">
    <source>
        <dbReference type="EMBL" id="GGB58671.1"/>
    </source>
</evidence>
<keyword evidence="2" id="KW-0813">Transport</keyword>
<dbReference type="SUPFAM" id="SSF52794">
    <property type="entry name" value="PTS system IIB component-like"/>
    <property type="match status" value="1"/>
</dbReference>
<feature type="domain" description="PTS EIIA type-2" evidence="11">
    <location>
        <begin position="533"/>
        <end position="674"/>
    </location>
</feature>
<protein>
    <recommendedName>
        <fullName evidence="9">Ascorbate-specific PTS system EIIA component</fullName>
    </recommendedName>
    <alternativeName>
        <fullName evidence="10">Ascorbate-specific phosphotransferase enzyme IIA component</fullName>
    </alternativeName>
</protein>
<dbReference type="Gene3D" id="3.40.930.10">
    <property type="entry name" value="Mannitol-specific EII, Chain A"/>
    <property type="match status" value="1"/>
</dbReference>
<keyword evidence="4" id="KW-0597">Phosphoprotein</keyword>
<feature type="domain" description="PTS EIIB type-2" evidence="12">
    <location>
        <begin position="396"/>
        <end position="484"/>
    </location>
</feature>
<dbReference type="GO" id="GO:0008982">
    <property type="term" value="F:protein-N(PI)-phosphohistidine-sugar phosphotransferase activity"/>
    <property type="evidence" value="ECO:0007669"/>
    <property type="project" value="InterPro"/>
</dbReference>
<evidence type="ECO:0000256" key="3">
    <source>
        <dbReference type="ARBA" id="ARBA00022490"/>
    </source>
</evidence>
<evidence type="ECO:0000259" key="11">
    <source>
        <dbReference type="PROSITE" id="PS51094"/>
    </source>
</evidence>
<dbReference type="PROSITE" id="PS00372">
    <property type="entry name" value="PTS_EIIA_TYPE_2_HIS"/>
    <property type="match status" value="1"/>
</dbReference>
<gene>
    <name evidence="14" type="ORF">GCM10011409_40180</name>
</gene>
<evidence type="ECO:0000256" key="5">
    <source>
        <dbReference type="ARBA" id="ARBA00022679"/>
    </source>
</evidence>
<dbReference type="PANTHER" id="PTHR36203">
    <property type="entry name" value="ASCORBATE-SPECIFIC PTS SYSTEM EIIA COMPONENT"/>
    <property type="match status" value="1"/>
</dbReference>
<dbReference type="Proteomes" id="UP000621492">
    <property type="component" value="Unassembled WGS sequence"/>
</dbReference>
<dbReference type="InterPro" id="IPR002178">
    <property type="entry name" value="PTS_EIIA_type-2_dom"/>
</dbReference>
<dbReference type="EMBL" id="BMJD01000050">
    <property type="protein sequence ID" value="GGB58671.1"/>
    <property type="molecule type" value="Genomic_DNA"/>
</dbReference>
<dbReference type="Pfam" id="PF00359">
    <property type="entry name" value="PTS_EIIA_2"/>
    <property type="match status" value="1"/>
</dbReference>
<dbReference type="InterPro" id="IPR011608">
    <property type="entry name" value="PRD"/>
</dbReference>
<feature type="domain" description="PRD" evidence="13">
    <location>
        <begin position="284"/>
        <end position="391"/>
    </location>
</feature>
<evidence type="ECO:0000256" key="8">
    <source>
        <dbReference type="ARBA" id="ARBA00037387"/>
    </source>
</evidence>
<comment type="function">
    <text evidence="8">The phosphoenolpyruvate-dependent sugar phosphotransferase system (sugar PTS), a major carbohydrate active transport system, catalyzes the phosphorylation of incoming sugar substrates concomitantly with their translocation across the cell membrane. The enzyme II UlaABC PTS system is involved in ascorbate transport.</text>
</comment>
<evidence type="ECO:0000256" key="4">
    <source>
        <dbReference type="ARBA" id="ARBA00022553"/>
    </source>
</evidence>
<dbReference type="InterPro" id="IPR036095">
    <property type="entry name" value="PTS_EIIB-like_sf"/>
</dbReference>
<evidence type="ECO:0000256" key="7">
    <source>
        <dbReference type="ARBA" id="ARBA00022777"/>
    </source>
</evidence>
<reference evidence="14" key="2">
    <citation type="submission" date="2020-09" db="EMBL/GenBank/DDBJ databases">
        <authorList>
            <person name="Sun Q."/>
            <person name="Zhou Y."/>
        </authorList>
    </citation>
    <scope>NUCLEOTIDE SEQUENCE</scope>
    <source>
        <strain evidence="14">CGMCC 1.15454</strain>
    </source>
</reference>
<dbReference type="GO" id="GO:0005737">
    <property type="term" value="C:cytoplasm"/>
    <property type="evidence" value="ECO:0007669"/>
    <property type="project" value="UniProtKB-SubCell"/>
</dbReference>
<evidence type="ECO:0000259" key="12">
    <source>
        <dbReference type="PROSITE" id="PS51099"/>
    </source>
</evidence>
<dbReference type="InterPro" id="IPR051351">
    <property type="entry name" value="Ascorbate-PTS_EIIA_comp"/>
</dbReference>
<dbReference type="RefSeq" id="WP_155554247.1">
    <property type="nucleotide sequence ID" value="NZ_BMJD01000050.1"/>
</dbReference>
<evidence type="ECO:0000256" key="1">
    <source>
        <dbReference type="ARBA" id="ARBA00004496"/>
    </source>
</evidence>
<evidence type="ECO:0000256" key="6">
    <source>
        <dbReference type="ARBA" id="ARBA00022683"/>
    </source>
</evidence>
<dbReference type="PANTHER" id="PTHR36203:SF1">
    <property type="entry name" value="ASCORBATE-SPECIFIC PTS SYSTEM EIIA COMPONENT"/>
    <property type="match status" value="1"/>
</dbReference>
<keyword evidence="7" id="KW-0418">Kinase</keyword>
<evidence type="ECO:0000259" key="13">
    <source>
        <dbReference type="PROSITE" id="PS51372"/>
    </source>
</evidence>
<sequence length="674" mass="77716">MFDQRSYKLFEEITRHGQTTVSEVMRKVNLSERQFYYDLEKINDALKSVDMPPIKIVNADFIVDNKVKKLVKSGTILDFNIHKFILSEEDRVFLIYLYTFIRKEPVSNYHYQLLTSVSKNTSLSDVKRVKKLCMEWNVELVYSRSDGYHLVGGESAKRGLAFYCIDYLLTQPLGKEIIFLALKTWEQEEDLVLTQNIINEFIEENNIYLVKTRKTEMILHLTFIRVRNKSEELLFNEYEKQLLQRQSLFKYGKKLAHALFDGAENEIYYVTIQLLTALEKVELTENPSLEELTVQIIDAFEKNTLLPIENKDYLKQSLYNHLVPAFFRITFGIPLVNPLTSRIKTKYADLFQFVKRSLAPLSMWTGKKISEEEIGYFTLHFGGYLEKDRKAIKKQVNALIVCSNGVSSSIMLRAQLQEMFPDVSFSRVNTAEQIKAIPVSSYDLVFSTIEVDSIKPVYTVKPLLSQVEKNYLIQAVTSKFPSLSHHHFSVDQLMELIRKHAEIKDEKKLFSELVDLIHQKNTETRGNKPMLSDLLTEDMIQFTDKELGWKEAISTAAQPLVEANKVQKRYVSAMVKKVEEVGTYIHIGNGIAIPHARPEEGVNQIGMSFLRTTTPVKLLDKEEHKIDIFICLAAIDNEAHLKALSHLTRILGDKTALKALKDAKTTEDVIKIIK</sequence>
<comment type="subcellular location">
    <subcellularLocation>
        <location evidence="1">Cytoplasm</location>
    </subcellularLocation>
</comment>
<dbReference type="Pfam" id="PF00874">
    <property type="entry name" value="PRD"/>
    <property type="match status" value="1"/>
</dbReference>
<dbReference type="GO" id="GO:0006355">
    <property type="term" value="P:regulation of DNA-templated transcription"/>
    <property type="evidence" value="ECO:0007669"/>
    <property type="project" value="InterPro"/>
</dbReference>
<evidence type="ECO:0000256" key="2">
    <source>
        <dbReference type="ARBA" id="ARBA00022448"/>
    </source>
</evidence>
<dbReference type="CDD" id="cd00211">
    <property type="entry name" value="PTS_IIA_fru"/>
    <property type="match status" value="1"/>
</dbReference>
<evidence type="ECO:0000313" key="15">
    <source>
        <dbReference type="Proteomes" id="UP000621492"/>
    </source>
</evidence>
<dbReference type="PROSITE" id="PS51372">
    <property type="entry name" value="PRD_2"/>
    <property type="match status" value="1"/>
</dbReference>
<dbReference type="AlphaFoldDB" id="A0A9W5X7A2"/>
<keyword evidence="5" id="KW-0808">Transferase</keyword>
<evidence type="ECO:0000256" key="9">
    <source>
        <dbReference type="ARBA" id="ARBA00041175"/>
    </source>
</evidence>
<dbReference type="SUPFAM" id="SSF63520">
    <property type="entry name" value="PTS-regulatory domain, PRD"/>
    <property type="match status" value="1"/>
</dbReference>
<dbReference type="GO" id="GO:0009401">
    <property type="term" value="P:phosphoenolpyruvate-dependent sugar phosphotransferase system"/>
    <property type="evidence" value="ECO:0007669"/>
    <property type="project" value="UniProtKB-KW"/>
</dbReference>
<accession>A0A9W5X7A2</accession>
<keyword evidence="14" id="KW-0762">Sugar transport</keyword>
<comment type="caution">
    <text evidence="14">The sequence shown here is derived from an EMBL/GenBank/DDBJ whole genome shotgun (WGS) entry which is preliminary data.</text>
</comment>
<evidence type="ECO:0000256" key="10">
    <source>
        <dbReference type="ARBA" id="ARBA00042072"/>
    </source>
</evidence>
<dbReference type="PROSITE" id="PS51099">
    <property type="entry name" value="PTS_EIIB_TYPE_2"/>
    <property type="match status" value="1"/>
</dbReference>
<dbReference type="Gene3D" id="1.10.1790.10">
    <property type="entry name" value="PRD domain"/>
    <property type="match status" value="1"/>
</dbReference>
<dbReference type="InterPro" id="IPR036634">
    <property type="entry name" value="PRD_sf"/>
</dbReference>
<dbReference type="InterPro" id="IPR013011">
    <property type="entry name" value="PTS_EIIB_2"/>
</dbReference>
<dbReference type="GO" id="GO:0016301">
    <property type="term" value="F:kinase activity"/>
    <property type="evidence" value="ECO:0007669"/>
    <property type="project" value="UniProtKB-KW"/>
</dbReference>
<keyword evidence="6" id="KW-0598">Phosphotransferase system</keyword>
<dbReference type="PROSITE" id="PS51094">
    <property type="entry name" value="PTS_EIIA_TYPE_2"/>
    <property type="match status" value="1"/>
</dbReference>
<dbReference type="CDD" id="cd05568">
    <property type="entry name" value="PTS_IIB_bgl_like"/>
    <property type="match status" value="1"/>
</dbReference>
<keyword evidence="15" id="KW-1185">Reference proteome</keyword>
<keyword evidence="3" id="KW-0963">Cytoplasm</keyword>
<proteinExistence type="predicted"/>
<reference evidence="14" key="1">
    <citation type="journal article" date="2014" name="Int. J. Syst. Evol. Microbiol.">
        <title>Complete genome sequence of Corynebacterium casei LMG S-19264T (=DSM 44701T), isolated from a smear-ripened cheese.</title>
        <authorList>
            <consortium name="US DOE Joint Genome Institute (JGI-PGF)"/>
            <person name="Walter F."/>
            <person name="Albersmeier A."/>
            <person name="Kalinowski J."/>
            <person name="Ruckert C."/>
        </authorList>
    </citation>
    <scope>NUCLEOTIDE SEQUENCE</scope>
    <source>
        <strain evidence="14">CGMCC 1.15454</strain>
    </source>
</reference>